<dbReference type="Proteomes" id="UP000283210">
    <property type="component" value="Chromosome 8"/>
</dbReference>
<gene>
    <name evidence="1" type="ORF">OJAV_G00078270</name>
</gene>
<sequence length="107" mass="11814">MHGMWDCLGQKSQIRWKNTETNNLLIDELHVYSWSTGDQHGHHSAPLLNGQCHPGHGGHSGAGHLLHPGAGSGLLVYVEDKAQHRGRLLPGREKYDLVACWGFTVCQ</sequence>
<evidence type="ECO:0000313" key="1">
    <source>
        <dbReference type="EMBL" id="RVE69470.1"/>
    </source>
</evidence>
<accession>A0A437D2Y0</accession>
<proteinExistence type="predicted"/>
<name>A0A437D2Y0_ORYJA</name>
<evidence type="ECO:0000313" key="2">
    <source>
        <dbReference type="Proteomes" id="UP000283210"/>
    </source>
</evidence>
<protein>
    <submittedName>
        <fullName evidence="1">Uncharacterized protein</fullName>
    </submittedName>
</protein>
<organism evidence="1 2">
    <name type="scientific">Oryzias javanicus</name>
    <name type="common">Javanese ricefish</name>
    <name type="synonym">Aplocheilus javanicus</name>
    <dbReference type="NCBI Taxonomy" id="123683"/>
    <lineage>
        <taxon>Eukaryota</taxon>
        <taxon>Metazoa</taxon>
        <taxon>Chordata</taxon>
        <taxon>Craniata</taxon>
        <taxon>Vertebrata</taxon>
        <taxon>Euteleostomi</taxon>
        <taxon>Actinopterygii</taxon>
        <taxon>Neopterygii</taxon>
        <taxon>Teleostei</taxon>
        <taxon>Neoteleostei</taxon>
        <taxon>Acanthomorphata</taxon>
        <taxon>Ovalentaria</taxon>
        <taxon>Atherinomorphae</taxon>
        <taxon>Beloniformes</taxon>
        <taxon>Adrianichthyidae</taxon>
        <taxon>Oryziinae</taxon>
        <taxon>Oryzias</taxon>
    </lineage>
</organism>
<reference evidence="1 2" key="2">
    <citation type="submission" date="2019-01" db="EMBL/GenBank/DDBJ databases">
        <title>A chromosome length genome reference of the Java medaka (oryzias javanicus).</title>
        <authorList>
            <person name="Herpin A."/>
            <person name="Takehana Y."/>
            <person name="Naruse K."/>
            <person name="Ansai S."/>
            <person name="Kawaguchi M."/>
        </authorList>
    </citation>
    <scope>NUCLEOTIDE SEQUENCE [LARGE SCALE GENOMIC DNA]</scope>
    <source>
        <strain evidence="1">RS831</strain>
        <tissue evidence="1">Whole body</tissue>
    </source>
</reference>
<reference evidence="1 2" key="1">
    <citation type="submission" date="2018-11" db="EMBL/GenBank/DDBJ databases">
        <authorList>
            <person name="Lopez-Roques C."/>
            <person name="Donnadieu C."/>
            <person name="Bouchez O."/>
            <person name="Klopp C."/>
            <person name="Cabau C."/>
            <person name="Zahm M."/>
        </authorList>
    </citation>
    <scope>NUCLEOTIDE SEQUENCE [LARGE SCALE GENOMIC DNA]</scope>
    <source>
        <strain evidence="1">RS831</strain>
        <tissue evidence="1">Whole body</tissue>
    </source>
</reference>
<dbReference type="AlphaFoldDB" id="A0A437D2Y0"/>
<dbReference type="EMBL" id="CM012444">
    <property type="protein sequence ID" value="RVE69470.1"/>
    <property type="molecule type" value="Genomic_DNA"/>
</dbReference>
<keyword evidence="2" id="KW-1185">Reference proteome</keyword>